<keyword evidence="3" id="KW-1185">Reference proteome</keyword>
<dbReference type="InterPro" id="IPR017946">
    <property type="entry name" value="PLC-like_Pdiesterase_TIM-brl"/>
</dbReference>
<dbReference type="AlphaFoldDB" id="A0A0B4RZL4"/>
<dbReference type="KEGG" id="pmic:NW74_00415"/>
<dbReference type="EMBL" id="CP009761">
    <property type="protein sequence ID" value="AIZ35943.1"/>
    <property type="molecule type" value="Genomic_DNA"/>
</dbReference>
<organism evidence="2 3">
    <name type="scientific">Parvimonas micra</name>
    <dbReference type="NCBI Taxonomy" id="33033"/>
    <lineage>
        <taxon>Bacteria</taxon>
        <taxon>Bacillati</taxon>
        <taxon>Bacillota</taxon>
        <taxon>Tissierellia</taxon>
        <taxon>Tissierellales</taxon>
        <taxon>Peptoniphilaceae</taxon>
        <taxon>Parvimonas</taxon>
    </lineage>
</organism>
<gene>
    <name evidence="2" type="ORF">NW74_00415</name>
</gene>
<dbReference type="STRING" id="33033.NW74_00415"/>
<protein>
    <submittedName>
        <fullName evidence="2">Glycerophosphodiester phosphodiesterase</fullName>
    </submittedName>
</protein>
<dbReference type="PROSITE" id="PS51704">
    <property type="entry name" value="GP_PDE"/>
    <property type="match status" value="1"/>
</dbReference>
<dbReference type="GO" id="GO:0008081">
    <property type="term" value="F:phosphoric diester hydrolase activity"/>
    <property type="evidence" value="ECO:0007669"/>
    <property type="project" value="InterPro"/>
</dbReference>
<evidence type="ECO:0000313" key="2">
    <source>
        <dbReference type="EMBL" id="AIZ35943.1"/>
    </source>
</evidence>
<dbReference type="Pfam" id="PF03009">
    <property type="entry name" value="GDPD"/>
    <property type="match status" value="1"/>
</dbReference>
<evidence type="ECO:0000259" key="1">
    <source>
        <dbReference type="PROSITE" id="PS51704"/>
    </source>
</evidence>
<dbReference type="Gene3D" id="3.20.20.190">
    <property type="entry name" value="Phosphatidylinositol (PI) phosphodiesterase"/>
    <property type="match status" value="1"/>
</dbReference>
<dbReference type="RefSeq" id="WP_041953247.1">
    <property type="nucleotide sequence ID" value="NZ_CP009761.1"/>
</dbReference>
<dbReference type="SUPFAM" id="SSF51695">
    <property type="entry name" value="PLC-like phosphodiesterases"/>
    <property type="match status" value="1"/>
</dbReference>
<sequence length="247" mass="28350">MKKILNLAHRGFSGKFPENTKIAFLKAIEHCDCDGFETDVHMTKDKKLVIIHDDTVDRTCSNGSGFIKDLTSKELLQMEFGSHKGSEFLGEKIIFLDELLQIVKDNKLFVNLELKNNYVFYYGLEEAVINIVKEFGLKDNVILSSFNHESMELCKKIDSSFKTGLLFDSPLMNTIEYMRGIKHEAVHPGYYMLLQKPAWVEEFKKMGLEINTWTVNDEKAMKYLVEMGVDAIIGNYPDLTSKVLKEL</sequence>
<accession>A0A0B4RZL4</accession>
<evidence type="ECO:0000313" key="3">
    <source>
        <dbReference type="Proteomes" id="UP000031386"/>
    </source>
</evidence>
<dbReference type="GO" id="GO:0006629">
    <property type="term" value="P:lipid metabolic process"/>
    <property type="evidence" value="ECO:0007669"/>
    <property type="project" value="InterPro"/>
</dbReference>
<proteinExistence type="predicted"/>
<dbReference type="Proteomes" id="UP000031386">
    <property type="component" value="Chromosome"/>
</dbReference>
<dbReference type="PANTHER" id="PTHR46211">
    <property type="entry name" value="GLYCEROPHOSPHORYL DIESTER PHOSPHODIESTERASE"/>
    <property type="match status" value="1"/>
</dbReference>
<feature type="domain" description="GP-PDE" evidence="1">
    <location>
        <begin position="4"/>
        <end position="244"/>
    </location>
</feature>
<dbReference type="CDD" id="cd08563">
    <property type="entry name" value="GDPD_TtGDE_like"/>
    <property type="match status" value="1"/>
</dbReference>
<dbReference type="InterPro" id="IPR030395">
    <property type="entry name" value="GP_PDE_dom"/>
</dbReference>
<dbReference type="OrthoDB" id="384721at2"/>
<reference evidence="2 3" key="1">
    <citation type="submission" date="2014-10" db="EMBL/GenBank/DDBJ databases">
        <title>Complete genome sequence of Parvimonas micra KCOM 1535 (= ChDC B708).</title>
        <authorList>
            <person name="Kook J.-K."/>
            <person name="Park S.-N."/>
            <person name="Lim Y.K."/>
            <person name="Roh H."/>
        </authorList>
    </citation>
    <scope>NUCLEOTIDE SEQUENCE [LARGE SCALE GENOMIC DNA]</scope>
    <source>
        <strain evidence="3">KCOM 1535 / ChDC B708</strain>
    </source>
</reference>
<name>A0A0B4RZL4_9FIRM</name>
<dbReference type="PANTHER" id="PTHR46211:SF1">
    <property type="entry name" value="GLYCEROPHOSPHODIESTER PHOSPHODIESTERASE, CYTOPLASMIC"/>
    <property type="match status" value="1"/>
</dbReference>